<dbReference type="InterPro" id="IPR041498">
    <property type="entry name" value="Big_6"/>
</dbReference>
<accession>A0A841ZS07</accession>
<feature type="domain" description="Bacterial Ig" evidence="3">
    <location>
        <begin position="947"/>
        <end position="1015"/>
    </location>
</feature>
<feature type="domain" description="Bacterial Ig" evidence="2">
    <location>
        <begin position="602"/>
        <end position="681"/>
    </location>
</feature>
<dbReference type="NCBIfam" id="NF033510">
    <property type="entry name" value="Ca_tandemer"/>
    <property type="match status" value="2"/>
</dbReference>
<dbReference type="RefSeq" id="WP_185374816.1">
    <property type="nucleotide sequence ID" value="NZ_JAARRM010000006.1"/>
</dbReference>
<feature type="domain" description="Bacterial Ig" evidence="2">
    <location>
        <begin position="434"/>
        <end position="511"/>
    </location>
</feature>
<comment type="caution">
    <text evidence="4">The sequence shown here is derived from an EMBL/GenBank/DDBJ whole genome shotgun (WGS) entry which is preliminary data.</text>
</comment>
<feature type="domain" description="Bacterial Ig" evidence="2">
    <location>
        <begin position="519"/>
        <end position="599"/>
    </location>
</feature>
<dbReference type="Gene3D" id="2.60.40.10">
    <property type="entry name" value="Immunoglobulins"/>
    <property type="match status" value="4"/>
</dbReference>
<feature type="signal peptide" evidence="1">
    <location>
        <begin position="1"/>
        <end position="33"/>
    </location>
</feature>
<reference evidence="4 5" key="1">
    <citation type="submission" date="2020-03" db="EMBL/GenBank/DDBJ databases">
        <title>Soil Listeria distribution.</title>
        <authorList>
            <person name="Liao J."/>
            <person name="Wiedmann M."/>
        </authorList>
    </citation>
    <scope>NUCLEOTIDE SEQUENCE [LARGE SCALE GENOMIC DNA]</scope>
    <source>
        <strain evidence="4 5">FSL L7-1507</strain>
    </source>
</reference>
<evidence type="ECO:0000313" key="4">
    <source>
        <dbReference type="EMBL" id="MBC1522327.1"/>
    </source>
</evidence>
<organism evidence="4 5">
    <name type="scientific">Listeria aquatica</name>
    <dbReference type="NCBI Taxonomy" id="1494960"/>
    <lineage>
        <taxon>Bacteria</taxon>
        <taxon>Bacillati</taxon>
        <taxon>Bacillota</taxon>
        <taxon>Bacilli</taxon>
        <taxon>Bacillales</taxon>
        <taxon>Listeriaceae</taxon>
        <taxon>Listeria</taxon>
    </lineage>
</organism>
<feature type="domain" description="Bacterial Ig" evidence="3">
    <location>
        <begin position="771"/>
        <end position="842"/>
    </location>
</feature>
<dbReference type="Pfam" id="PF17936">
    <property type="entry name" value="Big_6"/>
    <property type="match status" value="4"/>
</dbReference>
<gene>
    <name evidence="4" type="ORF">HB912_11785</name>
</gene>
<feature type="domain" description="Bacterial Ig" evidence="2">
    <location>
        <begin position="687"/>
        <end position="763"/>
    </location>
</feature>
<evidence type="ECO:0000259" key="2">
    <source>
        <dbReference type="Pfam" id="PF17936"/>
    </source>
</evidence>
<evidence type="ECO:0000256" key="1">
    <source>
        <dbReference type="SAM" id="SignalP"/>
    </source>
</evidence>
<dbReference type="Proteomes" id="UP000559885">
    <property type="component" value="Unassembled WGS sequence"/>
</dbReference>
<name>A0A841ZS07_9LIST</name>
<dbReference type="AlphaFoldDB" id="A0A841ZS07"/>
<dbReference type="Pfam" id="PF20585">
    <property type="entry name" value="Pectate_lyase_5"/>
    <property type="match status" value="1"/>
</dbReference>
<keyword evidence="1" id="KW-0732">Signal</keyword>
<evidence type="ECO:0000313" key="5">
    <source>
        <dbReference type="Proteomes" id="UP000559885"/>
    </source>
</evidence>
<feature type="domain" description="Bacterial Ig" evidence="3">
    <location>
        <begin position="1037"/>
        <end position="1103"/>
    </location>
</feature>
<dbReference type="Pfam" id="PF20622">
    <property type="entry name" value="Big_15"/>
    <property type="match status" value="4"/>
</dbReference>
<dbReference type="InterPro" id="IPR046746">
    <property type="entry name" value="Big_15"/>
</dbReference>
<sequence>MNKKKSIKKGIILGVASLTVGSQILLAPMNVLADSVQSSDTSNVTKAKALATSIQGRALGTRIVDASNFDEFKAAMQDATVKQINLTGDISFPDTVSQDVRANHSVVIEGNNHTIHMYRQTINGEQDGINTITFQNVNIDATYQVIDWAAYGLVKSSVNGYVVNLDNVTYNGPQVAWLLGGTLNISGNTTLNAHYTQEIAEVKNIYFKSGSNVSLQNTEGTGNNIYIANQGNAIIEDNAKVKITTKGIGIYADGTSVIKVGNGSSLDIISKNQGIYAPSSEVTFGKGSSTNLTYYATDVANIARLYGRTVTLDGTKAFNVTSAPETPYAIYMAGGSFSINNNSIFDINNQNVANGSPFYGSGTNLSFDNQQVNAFNRGNSTEAPDYTWDGLVGTSYLSGINSSNNSSQTSSFVNGFKNQNFHRLTSTGVPDTTAPDAPTVNTINDKTTEVTGKAEPGSTVTVSAGGKVIGTGTADADGNYTVSIPAQDAGTIVSVDATDEAGNKSDSTDKVVAATSLENPTVNKVGDSDTTITGTATPGAKVTIAIPNDNGGTLTYTGTAGTDGKYSITIGKQKVGTKINVSASKDGLDSGTVTTTVVDTTAPAQPTLKAVSDIDTKVTGTAEAGSTVTIKSGDVVIAKATADANGNYSATITSQKGGSVITVTATDKAGNVSPASSVTVKNTTLSAPTISPVTADQTSVTVTGNPGAEIVITLPDGTSMSRIADASGKATFTISKLTAGSILSATQTGANGIASNAAKVTVSAGQLDAPTIDKYVINSSYVTGTAPSGAKRVALYSNGVLVRYGAVAADGTYSVWGKDALKTVGQTFDVYAVDANGKLGKKASSTVVSGKSLVTTAPTIDEYKLGSTYVTGTVGENTKRIALYVDGQLARYGAVAADGTYKIWGKDFLTKIGQSFEIRPVDANGIEGPAATAKVVSNTSLVTTAPTIADYTLGETYITGTVGENTKRIALYVNGQLARYGAVAADGTYKIWGKDTLTAAGQTFEVRPVDQNGTVGPAATATVKGKSASTIGAPVINDYKAATSYVTGTVSEGTKRIALYVDGKLVRYGAVATDGTYKIWASDILKTAGQTFEVHPVDANGIEGNSTTSVVK</sequence>
<protein>
    <submittedName>
        <fullName evidence="4">Uncharacterized protein</fullName>
    </submittedName>
</protein>
<proteinExistence type="predicted"/>
<dbReference type="InterPro" id="IPR013783">
    <property type="entry name" value="Ig-like_fold"/>
</dbReference>
<feature type="domain" description="Bacterial Ig" evidence="3">
    <location>
        <begin position="859"/>
        <end position="926"/>
    </location>
</feature>
<evidence type="ECO:0000259" key="3">
    <source>
        <dbReference type="Pfam" id="PF20622"/>
    </source>
</evidence>
<dbReference type="InterPro" id="IPR046776">
    <property type="entry name" value="Pectate_lyase_5"/>
</dbReference>
<dbReference type="EMBL" id="JAARRM010000006">
    <property type="protein sequence ID" value="MBC1522327.1"/>
    <property type="molecule type" value="Genomic_DNA"/>
</dbReference>
<feature type="chain" id="PRO_5032562504" evidence="1">
    <location>
        <begin position="34"/>
        <end position="1112"/>
    </location>
</feature>